<comment type="caution">
    <text evidence="1">The sequence shown here is derived from an EMBL/GenBank/DDBJ whole genome shotgun (WGS) entry which is preliminary data.</text>
</comment>
<dbReference type="Proteomes" id="UP001152484">
    <property type="component" value="Unassembled WGS sequence"/>
</dbReference>
<evidence type="ECO:0000313" key="1">
    <source>
        <dbReference type="EMBL" id="CAH9052661.1"/>
    </source>
</evidence>
<keyword evidence="2" id="KW-1185">Reference proteome</keyword>
<name>A0A9P0VMX1_CUSEU</name>
<reference evidence="1" key="1">
    <citation type="submission" date="2022-07" db="EMBL/GenBank/DDBJ databases">
        <authorList>
            <person name="Macas J."/>
            <person name="Novak P."/>
            <person name="Neumann P."/>
        </authorList>
    </citation>
    <scope>NUCLEOTIDE SEQUENCE</scope>
</reference>
<gene>
    <name evidence="1" type="ORF">CEURO_LOCUS379</name>
</gene>
<evidence type="ECO:0000313" key="2">
    <source>
        <dbReference type="Proteomes" id="UP001152484"/>
    </source>
</evidence>
<protein>
    <submittedName>
        <fullName evidence="1">Uncharacterized protein</fullName>
    </submittedName>
</protein>
<dbReference type="AlphaFoldDB" id="A0A9P0VMX1"/>
<proteinExistence type="predicted"/>
<organism evidence="1 2">
    <name type="scientific">Cuscuta europaea</name>
    <name type="common">European dodder</name>
    <dbReference type="NCBI Taxonomy" id="41803"/>
    <lineage>
        <taxon>Eukaryota</taxon>
        <taxon>Viridiplantae</taxon>
        <taxon>Streptophyta</taxon>
        <taxon>Embryophyta</taxon>
        <taxon>Tracheophyta</taxon>
        <taxon>Spermatophyta</taxon>
        <taxon>Magnoliopsida</taxon>
        <taxon>eudicotyledons</taxon>
        <taxon>Gunneridae</taxon>
        <taxon>Pentapetalae</taxon>
        <taxon>asterids</taxon>
        <taxon>lamiids</taxon>
        <taxon>Solanales</taxon>
        <taxon>Convolvulaceae</taxon>
        <taxon>Cuscuteae</taxon>
        <taxon>Cuscuta</taxon>
        <taxon>Cuscuta subgen. Cuscuta</taxon>
    </lineage>
</organism>
<accession>A0A9P0VMX1</accession>
<sequence>MHKEARAEEEELLIFGLSKIGEQLGIYRALAMIMSL</sequence>
<dbReference type="EMBL" id="CAMAPE010000002">
    <property type="protein sequence ID" value="CAH9052661.1"/>
    <property type="molecule type" value="Genomic_DNA"/>
</dbReference>